<evidence type="ECO:0008006" key="5">
    <source>
        <dbReference type="Google" id="ProtNLM"/>
    </source>
</evidence>
<keyword evidence="4" id="KW-1185">Reference proteome</keyword>
<organism evidence="3 4">
    <name type="scientific">Nocardioides luti</name>
    <dbReference type="NCBI Taxonomy" id="2761101"/>
    <lineage>
        <taxon>Bacteria</taxon>
        <taxon>Bacillati</taxon>
        <taxon>Actinomycetota</taxon>
        <taxon>Actinomycetes</taxon>
        <taxon>Propionibacteriales</taxon>
        <taxon>Nocardioidaceae</taxon>
        <taxon>Nocardioides</taxon>
    </lineage>
</organism>
<feature type="signal peptide" evidence="2">
    <location>
        <begin position="1"/>
        <end position="21"/>
    </location>
</feature>
<evidence type="ECO:0000256" key="1">
    <source>
        <dbReference type="SAM" id="MobiDB-lite"/>
    </source>
</evidence>
<comment type="caution">
    <text evidence="3">The sequence shown here is derived from an EMBL/GenBank/DDBJ whole genome shotgun (WGS) entry which is preliminary data.</text>
</comment>
<dbReference type="EMBL" id="JACKXE010000001">
    <property type="protein sequence ID" value="MBB6629322.1"/>
    <property type="molecule type" value="Genomic_DNA"/>
</dbReference>
<name>A0A7X0VCR7_9ACTN</name>
<gene>
    <name evidence="3" type="ORF">H5V45_18490</name>
</gene>
<dbReference type="PROSITE" id="PS51257">
    <property type="entry name" value="PROKAR_LIPOPROTEIN"/>
    <property type="match status" value="1"/>
</dbReference>
<evidence type="ECO:0000313" key="3">
    <source>
        <dbReference type="EMBL" id="MBB6629322.1"/>
    </source>
</evidence>
<proteinExistence type="predicted"/>
<dbReference type="AlphaFoldDB" id="A0A7X0VCR7"/>
<keyword evidence="2" id="KW-0732">Signal</keyword>
<evidence type="ECO:0000313" key="4">
    <source>
        <dbReference type="Proteomes" id="UP000523955"/>
    </source>
</evidence>
<dbReference type="RefSeq" id="WP_185254288.1">
    <property type="nucleotide sequence ID" value="NZ_JACKXE010000001.1"/>
</dbReference>
<feature type="chain" id="PRO_5038841214" description="DUF3558 domain-containing protein" evidence="2">
    <location>
        <begin position="22"/>
        <end position="367"/>
    </location>
</feature>
<evidence type="ECO:0000256" key="2">
    <source>
        <dbReference type="SAM" id="SignalP"/>
    </source>
</evidence>
<protein>
    <recommendedName>
        <fullName evidence="5">DUF3558 domain-containing protein</fullName>
    </recommendedName>
</protein>
<dbReference type="Proteomes" id="UP000523955">
    <property type="component" value="Unassembled WGS sequence"/>
</dbReference>
<feature type="region of interest" description="Disordered" evidence="1">
    <location>
        <begin position="23"/>
        <end position="67"/>
    </location>
</feature>
<accession>A0A7X0VCR7</accession>
<sequence length="367" mass="38218">MGTSRAVLATVALAVALLAGACTSGSPPSAAPPPSPYDGGPTGPVVPALREPDAGSPDAGSPGTTHVELCPWLGRERPDRTVSLVLPDRFAVQVAARRTCTFRTARLGGAAPRPAPTTPTTNEVVVTVGVARSLADFRDRVLAPRAGTGTRDDAVTGIDYTADVGFFADDDGERLAWSTRVGGRPVDVVALQAGGVRIQWQAGAGRLDDQRDEVTAAVASLGVLDGTTDLCSARTQGALVTVRSLVPEGARATTSYAGSCTLRLAPSVPRSHTASLDLRPARSLAQERALLPRGSRVLASRTGVPGLGAGGRVERLEYSTPGSTPLHVTVVQQGGVRLTWRATPTQWADERTAFEDLRATLRVTRTR</sequence>
<reference evidence="3 4" key="1">
    <citation type="submission" date="2020-08" db="EMBL/GenBank/DDBJ databases">
        <authorList>
            <person name="Seo M.-J."/>
        </authorList>
    </citation>
    <scope>NUCLEOTIDE SEQUENCE [LARGE SCALE GENOMIC DNA]</scope>
    <source>
        <strain evidence="3 4">KIGAM211</strain>
    </source>
</reference>